<evidence type="ECO:0000313" key="4">
    <source>
        <dbReference type="EMBL" id="OON17635.1"/>
    </source>
</evidence>
<organism evidence="4 5">
    <name type="scientific">Opisthorchis viverrini</name>
    <name type="common">Southeast Asian liver fluke</name>
    <dbReference type="NCBI Taxonomy" id="6198"/>
    <lineage>
        <taxon>Eukaryota</taxon>
        <taxon>Metazoa</taxon>
        <taxon>Spiralia</taxon>
        <taxon>Lophotrochozoa</taxon>
        <taxon>Platyhelminthes</taxon>
        <taxon>Trematoda</taxon>
        <taxon>Digenea</taxon>
        <taxon>Opisthorchiida</taxon>
        <taxon>Opisthorchiata</taxon>
        <taxon>Opisthorchiidae</taxon>
        <taxon>Opisthorchis</taxon>
    </lineage>
</organism>
<dbReference type="GO" id="GO:0004865">
    <property type="term" value="F:protein serine/threonine phosphatase inhibitor activity"/>
    <property type="evidence" value="ECO:0007669"/>
    <property type="project" value="InterPro"/>
</dbReference>
<reference evidence="4 5" key="1">
    <citation type="submission" date="2015-03" db="EMBL/GenBank/DDBJ databases">
        <title>Draft genome of the nematode, Opisthorchis viverrini.</title>
        <authorList>
            <person name="Mitreva M."/>
        </authorList>
    </citation>
    <scope>NUCLEOTIDE SEQUENCE [LARGE SCALE GENOMIC DNA]</scope>
    <source>
        <strain evidence="4">Khon Kaen</strain>
    </source>
</reference>
<dbReference type="PANTHER" id="PTHR20835">
    <property type="entry name" value="E3 UBIQUITIN-PROTEIN LIGASE PPP1R11-RELATED"/>
    <property type="match status" value="1"/>
</dbReference>
<dbReference type="InterPro" id="IPR011107">
    <property type="entry name" value="PPI_Ypi1"/>
</dbReference>
<accession>A0A1S8WTE9</accession>
<proteinExistence type="predicted"/>
<evidence type="ECO:0000256" key="3">
    <source>
        <dbReference type="SAM" id="MobiDB-lite"/>
    </source>
</evidence>
<protein>
    <recommendedName>
        <fullName evidence="1">E3 ubiquitin-protein ligase PPP1R11</fullName>
    </recommendedName>
    <alternativeName>
        <fullName evidence="2">Protein phosphatase 1 regulatory subunit 11</fullName>
    </alternativeName>
</protein>
<dbReference type="Proteomes" id="UP000243686">
    <property type="component" value="Unassembled WGS sequence"/>
</dbReference>
<dbReference type="GO" id="GO:0008157">
    <property type="term" value="F:protein phosphatase 1 binding"/>
    <property type="evidence" value="ECO:0007669"/>
    <property type="project" value="TreeGrafter"/>
</dbReference>
<feature type="compositionally biased region" description="Polar residues" evidence="3">
    <location>
        <begin position="181"/>
        <end position="193"/>
    </location>
</feature>
<dbReference type="GO" id="GO:0005634">
    <property type="term" value="C:nucleus"/>
    <property type="evidence" value="ECO:0007669"/>
    <property type="project" value="TreeGrafter"/>
</dbReference>
<feature type="compositionally biased region" description="Low complexity" evidence="3">
    <location>
        <begin position="133"/>
        <end position="142"/>
    </location>
</feature>
<sequence length="213" mass="23047">MGDAIAFCLRFALKRTFGTISRQLTGQALCGYLSPSPQSTPSHQLGTAAPLLSSMDLRTPEPEESRFITTTAAPVNPPLLIRAQASETHSSPTQPGTSHGIRWREGTVDNEFLGRKKSNCCCIYKKPRRWDESSSSSSSSSSDEGPGDGTGKPGTHKHVHCTEHCRGHTKRCYKRKAPENQEANSPSAQSTEPPSYESVVHPEQPPEGNGSTT</sequence>
<dbReference type="AlphaFoldDB" id="A0A1S8WTE9"/>
<evidence type="ECO:0000256" key="2">
    <source>
        <dbReference type="ARBA" id="ARBA00031039"/>
    </source>
</evidence>
<keyword evidence="5" id="KW-1185">Reference proteome</keyword>
<feature type="region of interest" description="Disordered" evidence="3">
    <location>
        <begin position="130"/>
        <end position="213"/>
    </location>
</feature>
<dbReference type="EMBL" id="KV895095">
    <property type="protein sequence ID" value="OON17635.1"/>
    <property type="molecule type" value="Genomic_DNA"/>
</dbReference>
<evidence type="ECO:0000256" key="1">
    <source>
        <dbReference type="ARBA" id="ARBA00021994"/>
    </source>
</evidence>
<dbReference type="PANTHER" id="PTHR20835:SF0">
    <property type="entry name" value="E3 UBIQUITIN-PROTEIN LIGASE PPP1R11"/>
    <property type="match status" value="1"/>
</dbReference>
<dbReference type="Pfam" id="PF07491">
    <property type="entry name" value="PPI_Ypi1"/>
    <property type="match status" value="1"/>
</dbReference>
<evidence type="ECO:0000313" key="5">
    <source>
        <dbReference type="Proteomes" id="UP000243686"/>
    </source>
</evidence>
<gene>
    <name evidence="4" type="ORF">X801_06525</name>
</gene>
<name>A0A1S8WTE9_OPIVI</name>